<dbReference type="PANTHER" id="PTHR43477:SF1">
    <property type="entry name" value="DIHYDROANTICAPSIN 7-DEHYDROGENASE"/>
    <property type="match status" value="1"/>
</dbReference>
<keyword evidence="2 3" id="KW-0560">Oxidoreductase</keyword>
<dbReference type="RefSeq" id="WP_051043755.1">
    <property type="nucleotide sequence ID" value="NZ_JAAXOR010000001.1"/>
</dbReference>
<dbReference type="PANTHER" id="PTHR43477">
    <property type="entry name" value="DIHYDROANTICAPSIN 7-DEHYDROGENASE"/>
    <property type="match status" value="1"/>
</dbReference>
<organism evidence="3 4">
    <name type="scientific">Nocardia cerradoensis</name>
    <dbReference type="NCBI Taxonomy" id="85688"/>
    <lineage>
        <taxon>Bacteria</taxon>
        <taxon>Bacillati</taxon>
        <taxon>Actinomycetota</taxon>
        <taxon>Actinomycetes</taxon>
        <taxon>Mycobacteriales</taxon>
        <taxon>Nocardiaceae</taxon>
        <taxon>Nocardia</taxon>
    </lineage>
</organism>
<accession>A0A231H9R9</accession>
<dbReference type="AlphaFoldDB" id="A0A231H9R9"/>
<name>A0A231H9R9_9NOCA</name>
<dbReference type="PRINTS" id="PR00081">
    <property type="entry name" value="GDHRDH"/>
</dbReference>
<evidence type="ECO:0000313" key="3">
    <source>
        <dbReference type="EMBL" id="OXR45605.1"/>
    </source>
</evidence>
<dbReference type="Proteomes" id="UP000215506">
    <property type="component" value="Unassembled WGS sequence"/>
</dbReference>
<keyword evidence="4" id="KW-1185">Reference proteome</keyword>
<dbReference type="EC" id="1.1.1.50" evidence="3"/>
<dbReference type="InterPro" id="IPR051122">
    <property type="entry name" value="SDR_DHRS6-like"/>
</dbReference>
<evidence type="ECO:0000256" key="1">
    <source>
        <dbReference type="ARBA" id="ARBA00006484"/>
    </source>
</evidence>
<dbReference type="EMBL" id="NGAF01000003">
    <property type="protein sequence ID" value="OXR45605.1"/>
    <property type="molecule type" value="Genomic_DNA"/>
</dbReference>
<reference evidence="3 4" key="1">
    <citation type="submission" date="2017-07" db="EMBL/GenBank/DDBJ databases">
        <title>First draft Genome Sequence of Nocardia cerradoensis isolated from human infection.</title>
        <authorList>
            <person name="Carrasco G."/>
        </authorList>
    </citation>
    <scope>NUCLEOTIDE SEQUENCE [LARGE SCALE GENOMIC DNA]</scope>
    <source>
        <strain evidence="3 4">CNM20130759</strain>
    </source>
</reference>
<evidence type="ECO:0000256" key="2">
    <source>
        <dbReference type="ARBA" id="ARBA00023002"/>
    </source>
</evidence>
<sequence>MIYGAAKTAVSLWVRQNAVRADWAGAGIRLNAIAPGAIRTPMLEDLMTTEAERKRIEAVPAPIGGLGDASQIGDWVVFMLSDAADYLVGTTVFVDGGSDAYFRPTAWPKAVPMWDLVGYFRRLRAFGNDR</sequence>
<comment type="caution">
    <text evidence="3">The sequence shown here is derived from an EMBL/GenBank/DDBJ whole genome shotgun (WGS) entry which is preliminary data.</text>
</comment>
<gene>
    <name evidence="3" type="primary">hsdA_1</name>
    <name evidence="3" type="ORF">B7C42_01897</name>
</gene>
<dbReference type="SUPFAM" id="SSF51735">
    <property type="entry name" value="NAD(P)-binding Rossmann-fold domains"/>
    <property type="match status" value="1"/>
</dbReference>
<protein>
    <submittedName>
        <fullName evidence="3">3-alpha-hydroxysteroid dehydrogenase/carbonyl reductase</fullName>
        <ecNumber evidence="3">1.1.1.50</ecNumber>
    </submittedName>
</protein>
<evidence type="ECO:0000313" key="4">
    <source>
        <dbReference type="Proteomes" id="UP000215506"/>
    </source>
</evidence>
<dbReference type="GO" id="GO:0140169">
    <property type="term" value="F:3-alpha-hydroxysteroid 3-dehydrogenase [NAD(P)+] activity"/>
    <property type="evidence" value="ECO:0007669"/>
    <property type="project" value="UniProtKB-EC"/>
</dbReference>
<dbReference type="Pfam" id="PF13561">
    <property type="entry name" value="adh_short_C2"/>
    <property type="match status" value="1"/>
</dbReference>
<comment type="similarity">
    <text evidence="1">Belongs to the short-chain dehydrogenases/reductases (SDR) family.</text>
</comment>
<dbReference type="Gene3D" id="3.40.50.720">
    <property type="entry name" value="NAD(P)-binding Rossmann-like Domain"/>
    <property type="match status" value="1"/>
</dbReference>
<dbReference type="InterPro" id="IPR002347">
    <property type="entry name" value="SDR_fam"/>
</dbReference>
<dbReference type="InterPro" id="IPR036291">
    <property type="entry name" value="NAD(P)-bd_dom_sf"/>
</dbReference>
<proteinExistence type="inferred from homology"/>